<protein>
    <submittedName>
        <fullName evidence="2">Uncharacterized protein</fullName>
    </submittedName>
</protein>
<proteinExistence type="predicted"/>
<dbReference type="InterPro" id="IPR043750">
    <property type="entry name" value="DUF5695"/>
</dbReference>
<feature type="signal peptide" evidence="1">
    <location>
        <begin position="1"/>
        <end position="26"/>
    </location>
</feature>
<dbReference type="Proteomes" id="UP000284842">
    <property type="component" value="Unassembled WGS sequence"/>
</dbReference>
<dbReference type="AlphaFoldDB" id="A0A409YFI9"/>
<reference evidence="2 3" key="1">
    <citation type="journal article" date="2018" name="Evol. Lett.">
        <title>Horizontal gene cluster transfer increased hallucinogenic mushroom diversity.</title>
        <authorList>
            <person name="Reynolds H.T."/>
            <person name="Vijayakumar V."/>
            <person name="Gluck-Thaler E."/>
            <person name="Korotkin H.B."/>
            <person name="Matheny P.B."/>
            <person name="Slot J.C."/>
        </authorList>
    </citation>
    <scope>NUCLEOTIDE SEQUENCE [LARGE SCALE GENOMIC DNA]</scope>
    <source>
        <strain evidence="2 3">2629</strain>
    </source>
</reference>
<accession>A0A409YFI9</accession>
<keyword evidence="1" id="KW-0732">Signal</keyword>
<evidence type="ECO:0000313" key="3">
    <source>
        <dbReference type="Proteomes" id="UP000284842"/>
    </source>
</evidence>
<dbReference type="EMBL" id="NHTK01001217">
    <property type="protein sequence ID" value="PPR01779.1"/>
    <property type="molecule type" value="Genomic_DNA"/>
</dbReference>
<comment type="caution">
    <text evidence="2">The sequence shown here is derived from an EMBL/GenBank/DDBJ whole genome shotgun (WGS) entry which is preliminary data.</text>
</comment>
<dbReference type="STRING" id="181874.A0A409YFI9"/>
<dbReference type="Pfam" id="PF18951">
    <property type="entry name" value="DUF5695"/>
    <property type="match status" value="1"/>
</dbReference>
<keyword evidence="3" id="KW-1185">Reference proteome</keyword>
<name>A0A409YFI9_9AGAR</name>
<feature type="chain" id="PRO_5019037985" evidence="1">
    <location>
        <begin position="27"/>
        <end position="190"/>
    </location>
</feature>
<gene>
    <name evidence="2" type="ORF">CVT24_001802</name>
</gene>
<sequence>MGASSRGKMTWRILQSFLLCVSVAYAQTLGLGNGFITKNTTIFNIALVKDSQTLFSLTPNKNPAFDFIPSDEMTFRQGNGNYHLGDITFRARTVGSNNWISGDTSTDRRPVTAFPPSGSVFAASNLTPTLSVDSPLNIVRHGIGSVVALGHAHYTRHGGPSRVDGNEDKGDHIILFESICSAVSLRARHL</sequence>
<evidence type="ECO:0000256" key="1">
    <source>
        <dbReference type="SAM" id="SignalP"/>
    </source>
</evidence>
<evidence type="ECO:0000313" key="2">
    <source>
        <dbReference type="EMBL" id="PPR01779.1"/>
    </source>
</evidence>
<dbReference type="InParanoid" id="A0A409YFI9"/>
<organism evidence="2 3">
    <name type="scientific">Panaeolus cyanescens</name>
    <dbReference type="NCBI Taxonomy" id="181874"/>
    <lineage>
        <taxon>Eukaryota</taxon>
        <taxon>Fungi</taxon>
        <taxon>Dikarya</taxon>
        <taxon>Basidiomycota</taxon>
        <taxon>Agaricomycotina</taxon>
        <taxon>Agaricomycetes</taxon>
        <taxon>Agaricomycetidae</taxon>
        <taxon>Agaricales</taxon>
        <taxon>Agaricineae</taxon>
        <taxon>Galeropsidaceae</taxon>
        <taxon>Panaeolus</taxon>
    </lineage>
</organism>